<evidence type="ECO:0000256" key="3">
    <source>
        <dbReference type="ARBA" id="ARBA00022525"/>
    </source>
</evidence>
<sequence>MDYSLVAIALLVCALHVTATRSCYPGCRCEVESFGLFDSFSLTKVDCSGVGPHFAPIPIPLDTSYLDLSSNALETITDSMLMGPGYTTLVSLDLSKNHIARVNSGSFSKLRYLETLNLSHNYLDALPDGCFSGLPLTDVDLSNNRLQEFRLDIFSSKGHRKPITVDLSNNRLALVFRDPHISSPNIKSLNLSGNKLASVPKLQNVPLRYLSLDGNPISVIEENSFLGLEDLSYLSLSGLPTLSVIKPNSFKSLPNLQGLDLSNNMELKSLSSEVFSGLQSLQELDLSNSGVITVPDKALKYLTNIRSITLGQNVLCQKTVKHGQFHRPVGHFKNEEVITCDFISTSL</sequence>
<keyword evidence="7" id="KW-0325">Glycoprotein</keyword>
<evidence type="ECO:0000256" key="2">
    <source>
        <dbReference type="ARBA" id="ARBA00022473"/>
    </source>
</evidence>
<keyword evidence="3" id="KW-0964">Secreted</keyword>
<dbReference type="PROSITE" id="PS51450">
    <property type="entry name" value="LRR"/>
    <property type="match status" value="3"/>
</dbReference>
<dbReference type="InterPro" id="IPR003591">
    <property type="entry name" value="Leu-rich_rpt_typical-subtyp"/>
</dbReference>
<dbReference type="SMART" id="SM00369">
    <property type="entry name" value="LRR_TYP"/>
    <property type="match status" value="6"/>
</dbReference>
<dbReference type="GeneID" id="114650495"/>
<dbReference type="GO" id="GO:0005615">
    <property type="term" value="C:extracellular space"/>
    <property type="evidence" value="ECO:0007669"/>
    <property type="project" value="TreeGrafter"/>
</dbReference>
<dbReference type="RefSeq" id="XP_028655989.1">
    <property type="nucleotide sequence ID" value="XM_028800156.2"/>
</dbReference>
<dbReference type="Ensembl" id="ENSECRT00000004948.1">
    <property type="protein sequence ID" value="ENSECRP00000004865.1"/>
    <property type="gene ID" value="ENSECRG00000003299.1"/>
</dbReference>
<keyword evidence="4" id="KW-0433">Leucine-rich repeat</keyword>
<reference evidence="11" key="1">
    <citation type="submission" date="2021-06" db="EMBL/GenBank/DDBJ databases">
        <authorList>
            <consortium name="Wellcome Sanger Institute Data Sharing"/>
        </authorList>
    </citation>
    <scope>NUCLEOTIDE SEQUENCE [LARGE SCALE GENOMIC DNA]</scope>
</reference>
<dbReference type="SUPFAM" id="SSF52058">
    <property type="entry name" value="L domain-like"/>
    <property type="match status" value="1"/>
</dbReference>
<dbReference type="InterPro" id="IPR032675">
    <property type="entry name" value="LRR_dom_sf"/>
</dbReference>
<evidence type="ECO:0000256" key="1">
    <source>
        <dbReference type="ARBA" id="ARBA00004613"/>
    </source>
</evidence>
<evidence type="ECO:0000313" key="11">
    <source>
        <dbReference type="Ensembl" id="ENSECRP00000004865.1"/>
    </source>
</evidence>
<dbReference type="Pfam" id="PF13855">
    <property type="entry name" value="LRR_8"/>
    <property type="match status" value="2"/>
</dbReference>
<evidence type="ECO:0000256" key="7">
    <source>
        <dbReference type="ARBA" id="ARBA00023180"/>
    </source>
</evidence>
<dbReference type="PANTHER" id="PTHR24373:SF352">
    <property type="entry name" value="TSUKUSHI"/>
    <property type="match status" value="1"/>
</dbReference>
<dbReference type="PANTHER" id="PTHR24373">
    <property type="entry name" value="SLIT RELATED LEUCINE-RICH REPEAT NEURONAL PROTEIN"/>
    <property type="match status" value="1"/>
</dbReference>
<keyword evidence="6" id="KW-0677">Repeat</keyword>
<dbReference type="Pfam" id="PF13516">
    <property type="entry name" value="LRR_6"/>
    <property type="match status" value="1"/>
</dbReference>
<evidence type="ECO:0000256" key="10">
    <source>
        <dbReference type="SAM" id="SignalP"/>
    </source>
</evidence>
<reference evidence="11" key="3">
    <citation type="submission" date="2025-09" db="UniProtKB">
        <authorList>
            <consortium name="Ensembl"/>
        </authorList>
    </citation>
    <scope>IDENTIFICATION</scope>
</reference>
<evidence type="ECO:0000256" key="6">
    <source>
        <dbReference type="ARBA" id="ARBA00022737"/>
    </source>
</evidence>
<keyword evidence="12" id="KW-1185">Reference proteome</keyword>
<keyword evidence="2" id="KW-0217">Developmental protein</keyword>
<dbReference type="InterPro" id="IPR050328">
    <property type="entry name" value="Dev_Immune_Receptor"/>
</dbReference>
<evidence type="ECO:0000256" key="8">
    <source>
        <dbReference type="ARBA" id="ARBA00074718"/>
    </source>
</evidence>
<dbReference type="Proteomes" id="UP000694620">
    <property type="component" value="Chromosome 4"/>
</dbReference>
<dbReference type="RefSeq" id="XP_028655990.1">
    <property type="nucleotide sequence ID" value="XM_028800157.2"/>
</dbReference>
<dbReference type="CTD" id="25987"/>
<dbReference type="OrthoDB" id="676979at2759"/>
<dbReference type="Gene3D" id="3.80.10.10">
    <property type="entry name" value="Ribonuclease Inhibitor"/>
    <property type="match status" value="3"/>
</dbReference>
<feature type="chain" id="PRO_5034026838" description="Tsukushi" evidence="10">
    <location>
        <begin position="21"/>
        <end position="347"/>
    </location>
</feature>
<gene>
    <name evidence="11" type="primary">TSKU</name>
    <name evidence="11" type="synonym">tsku</name>
</gene>
<feature type="signal peptide" evidence="10">
    <location>
        <begin position="1"/>
        <end position="20"/>
    </location>
</feature>
<dbReference type="FunFam" id="3.80.10.10:FF:000308">
    <property type="entry name" value="tsukushin isoform X3"/>
    <property type="match status" value="1"/>
</dbReference>
<name>A0A8C4X4H6_ERPCA</name>
<dbReference type="AlphaFoldDB" id="A0A8C4X4H6"/>
<dbReference type="InterPro" id="IPR001611">
    <property type="entry name" value="Leu-rich_rpt"/>
</dbReference>
<dbReference type="RefSeq" id="XP_028655991.1">
    <property type="nucleotide sequence ID" value="XM_028800158.2"/>
</dbReference>
<reference evidence="11" key="2">
    <citation type="submission" date="2025-08" db="UniProtKB">
        <authorList>
            <consortium name="Ensembl"/>
        </authorList>
    </citation>
    <scope>IDENTIFICATION</scope>
</reference>
<proteinExistence type="predicted"/>
<evidence type="ECO:0000256" key="4">
    <source>
        <dbReference type="ARBA" id="ARBA00022614"/>
    </source>
</evidence>
<accession>A0A8C4X4H6</accession>
<dbReference type="GO" id="GO:0031012">
    <property type="term" value="C:extracellular matrix"/>
    <property type="evidence" value="ECO:0007669"/>
    <property type="project" value="TreeGrafter"/>
</dbReference>
<organism evidence="11 12">
    <name type="scientific">Erpetoichthys calabaricus</name>
    <name type="common">Rope fish</name>
    <name type="synonym">Calamoichthys calabaricus</name>
    <dbReference type="NCBI Taxonomy" id="27687"/>
    <lineage>
        <taxon>Eukaryota</taxon>
        <taxon>Metazoa</taxon>
        <taxon>Chordata</taxon>
        <taxon>Craniata</taxon>
        <taxon>Vertebrata</taxon>
        <taxon>Euteleostomi</taxon>
        <taxon>Actinopterygii</taxon>
        <taxon>Polypteriformes</taxon>
        <taxon>Polypteridae</taxon>
        <taxon>Erpetoichthys</taxon>
    </lineage>
</organism>
<evidence type="ECO:0000256" key="9">
    <source>
        <dbReference type="ARBA" id="ARBA00074988"/>
    </source>
</evidence>
<comment type="subcellular location">
    <subcellularLocation>
        <location evidence="1">Secreted</location>
    </subcellularLocation>
</comment>
<keyword evidence="5 10" id="KW-0732">Signal</keyword>
<evidence type="ECO:0000256" key="5">
    <source>
        <dbReference type="ARBA" id="ARBA00022729"/>
    </source>
</evidence>
<dbReference type="GeneTree" id="ENSGT00940000160984"/>
<evidence type="ECO:0000313" key="12">
    <source>
        <dbReference type="Proteomes" id="UP000694620"/>
    </source>
</evidence>
<protein>
    <recommendedName>
        <fullName evidence="8">Tsukushi</fullName>
    </recommendedName>
    <alternativeName>
        <fullName evidence="9">Leucine-rich repeat-containing protein 54</fullName>
    </alternativeName>
</protein>